<dbReference type="Gene3D" id="3.30.530.20">
    <property type="match status" value="2"/>
</dbReference>
<keyword evidence="4" id="KW-1185">Reference proteome</keyword>
<feature type="domain" description="Activator of Hsp90 ATPase homologue 1/2-like C-terminal" evidence="2">
    <location>
        <begin position="17"/>
        <end position="135"/>
    </location>
</feature>
<dbReference type="AlphaFoldDB" id="A0A2M9CWL9"/>
<reference evidence="3 4" key="1">
    <citation type="submission" date="2017-11" db="EMBL/GenBank/DDBJ databases">
        <title>Genomic Encyclopedia of Archaeal and Bacterial Type Strains, Phase II (KMG-II): From Individual Species to Whole Genera.</title>
        <authorList>
            <person name="Goeker M."/>
        </authorList>
    </citation>
    <scope>NUCLEOTIDE SEQUENCE [LARGE SCALE GENOMIC DNA]</scope>
    <source>
        <strain evidence="3 4">DSM 27268</strain>
    </source>
</reference>
<dbReference type="EMBL" id="PGFG01000001">
    <property type="protein sequence ID" value="PJJ76304.1"/>
    <property type="molecule type" value="Genomic_DNA"/>
</dbReference>
<evidence type="ECO:0000259" key="2">
    <source>
        <dbReference type="Pfam" id="PF08327"/>
    </source>
</evidence>
<comment type="similarity">
    <text evidence="1">Belongs to the AHA1 family.</text>
</comment>
<sequence length="294" mass="34472">MKHTKQDFACNITVPAAAADVFKAICDIPAWWTTDLHGYTHHVQDEFTVAFYGDTFVKFRITEMIPEKKIVWLVTDCYLYWIENKREWTNTQVIWEISPEEHQTHLHMTHEGLIPSCECYASCKEGWNKYVKGSLFQLLTQGKGTPQLPPNNKDFTCYIEVNITPRDAFKMINRVSEWWIKDVEGSTEKINDKFTVRFGNTWKSFKIIELIPDKKIVWLNIDCNLPWNSDVKEWKNTKIIWEISDNKISTVIKFTHVGLLELECGNQCSNAWTNYIQQSLFKFIKEGKGLPNKF</sequence>
<evidence type="ECO:0000256" key="1">
    <source>
        <dbReference type="ARBA" id="ARBA00006817"/>
    </source>
</evidence>
<dbReference type="SUPFAM" id="SSF55961">
    <property type="entry name" value="Bet v1-like"/>
    <property type="match status" value="2"/>
</dbReference>
<name>A0A2M9CWL9_9BACT</name>
<comment type="caution">
    <text evidence="3">The sequence shown here is derived from an EMBL/GenBank/DDBJ whole genome shotgun (WGS) entry which is preliminary data.</text>
</comment>
<protein>
    <submittedName>
        <fullName evidence="3">Activator of Hsp90 ATPase-like protein</fullName>
    </submittedName>
</protein>
<accession>A0A2M9CWL9</accession>
<organism evidence="3 4">
    <name type="scientific">Thermoflavifilum aggregans</name>
    <dbReference type="NCBI Taxonomy" id="454188"/>
    <lineage>
        <taxon>Bacteria</taxon>
        <taxon>Pseudomonadati</taxon>
        <taxon>Bacteroidota</taxon>
        <taxon>Chitinophagia</taxon>
        <taxon>Chitinophagales</taxon>
        <taxon>Chitinophagaceae</taxon>
        <taxon>Thermoflavifilum</taxon>
    </lineage>
</organism>
<dbReference type="CDD" id="cd07814">
    <property type="entry name" value="SRPBCC_CalC_Aha1-like"/>
    <property type="match status" value="1"/>
</dbReference>
<dbReference type="InterPro" id="IPR023393">
    <property type="entry name" value="START-like_dom_sf"/>
</dbReference>
<dbReference type="InterPro" id="IPR013538">
    <property type="entry name" value="ASHA1/2-like_C"/>
</dbReference>
<dbReference type="Proteomes" id="UP000230000">
    <property type="component" value="Unassembled WGS sequence"/>
</dbReference>
<gene>
    <name evidence="3" type="ORF">BXY57_1914</name>
</gene>
<evidence type="ECO:0000313" key="3">
    <source>
        <dbReference type="EMBL" id="PJJ76304.1"/>
    </source>
</evidence>
<evidence type="ECO:0000313" key="4">
    <source>
        <dbReference type="Proteomes" id="UP000230000"/>
    </source>
</evidence>
<dbReference type="Pfam" id="PF08327">
    <property type="entry name" value="AHSA1"/>
    <property type="match status" value="1"/>
</dbReference>
<proteinExistence type="inferred from homology"/>